<name>A0A0D2MIQ0_HYPSF</name>
<keyword evidence="2" id="KW-1185">Reference proteome</keyword>
<organism evidence="1 2">
    <name type="scientific">Hypholoma sublateritium (strain FD-334 SS-4)</name>
    <dbReference type="NCBI Taxonomy" id="945553"/>
    <lineage>
        <taxon>Eukaryota</taxon>
        <taxon>Fungi</taxon>
        <taxon>Dikarya</taxon>
        <taxon>Basidiomycota</taxon>
        <taxon>Agaricomycotina</taxon>
        <taxon>Agaricomycetes</taxon>
        <taxon>Agaricomycetidae</taxon>
        <taxon>Agaricales</taxon>
        <taxon>Agaricineae</taxon>
        <taxon>Strophariaceae</taxon>
        <taxon>Hypholoma</taxon>
    </lineage>
</organism>
<sequence length="269" mass="31438">MIRQVTLKVVYDALGIKRNKKGKSILARVDRVLHDLRKRFRLACTDGLGISDVYIPEFKGVETPLIDAYLTLSFSTFSLREYRAITMLSMDDSMKENDKGFQEIMETLKATKYLAFGIPQYSLSTRIAQRAKIFNERYKRYISCLKYIVHIRNAFDAAIHMSMGPQNKPQFSYNETNCSALRDAVHNFVVFDDKYMDKEIYAEMPRQLIKSLPIRDMLLQVCKMRIIHEFRKNDDILSAAREAGELLDRWRRRSKNCRTFYVVLSKPSA</sequence>
<dbReference type="OrthoDB" id="3028554at2759"/>
<accession>A0A0D2MIQ0</accession>
<evidence type="ECO:0000313" key="2">
    <source>
        <dbReference type="Proteomes" id="UP000054270"/>
    </source>
</evidence>
<dbReference type="Proteomes" id="UP000054270">
    <property type="component" value="Unassembled WGS sequence"/>
</dbReference>
<dbReference type="AlphaFoldDB" id="A0A0D2MIQ0"/>
<dbReference type="EMBL" id="KN817542">
    <property type="protein sequence ID" value="KJA23543.1"/>
    <property type="molecule type" value="Genomic_DNA"/>
</dbReference>
<gene>
    <name evidence="1" type="ORF">HYPSUDRAFT_66228</name>
</gene>
<reference evidence="2" key="1">
    <citation type="submission" date="2014-04" db="EMBL/GenBank/DDBJ databases">
        <title>Evolutionary Origins and Diversification of the Mycorrhizal Mutualists.</title>
        <authorList>
            <consortium name="DOE Joint Genome Institute"/>
            <consortium name="Mycorrhizal Genomics Consortium"/>
            <person name="Kohler A."/>
            <person name="Kuo A."/>
            <person name="Nagy L.G."/>
            <person name="Floudas D."/>
            <person name="Copeland A."/>
            <person name="Barry K.W."/>
            <person name="Cichocki N."/>
            <person name="Veneault-Fourrey C."/>
            <person name="LaButti K."/>
            <person name="Lindquist E.A."/>
            <person name="Lipzen A."/>
            <person name="Lundell T."/>
            <person name="Morin E."/>
            <person name="Murat C."/>
            <person name="Riley R."/>
            <person name="Ohm R."/>
            <person name="Sun H."/>
            <person name="Tunlid A."/>
            <person name="Henrissat B."/>
            <person name="Grigoriev I.V."/>
            <person name="Hibbett D.S."/>
            <person name="Martin F."/>
        </authorList>
    </citation>
    <scope>NUCLEOTIDE SEQUENCE [LARGE SCALE GENOMIC DNA]</scope>
    <source>
        <strain evidence="2">FD-334 SS-4</strain>
    </source>
</reference>
<proteinExistence type="predicted"/>
<protein>
    <submittedName>
        <fullName evidence="1">Uncharacterized protein</fullName>
    </submittedName>
</protein>
<evidence type="ECO:0000313" key="1">
    <source>
        <dbReference type="EMBL" id="KJA23543.1"/>
    </source>
</evidence>